<evidence type="ECO:0000256" key="4">
    <source>
        <dbReference type="ARBA" id="ARBA00022798"/>
    </source>
</evidence>
<dbReference type="AlphaFoldDB" id="A0A5C4X4Q3"/>
<feature type="domain" description="Alpha-glycerophosphate oxidase C-terminal" evidence="10">
    <location>
        <begin position="443"/>
        <end position="520"/>
    </location>
</feature>
<dbReference type="SUPFAM" id="SSF51905">
    <property type="entry name" value="FAD/NAD(P)-binding domain"/>
    <property type="match status" value="1"/>
</dbReference>
<evidence type="ECO:0000259" key="9">
    <source>
        <dbReference type="Pfam" id="PF01266"/>
    </source>
</evidence>
<dbReference type="Gene3D" id="3.50.50.60">
    <property type="entry name" value="FAD/NAD(P)-binding domain"/>
    <property type="match status" value="1"/>
</dbReference>
<dbReference type="EC" id="1.1.5.3" evidence="7"/>
<dbReference type="GO" id="GO:0009331">
    <property type="term" value="C:glycerol-3-phosphate dehydrogenase (FAD) complex"/>
    <property type="evidence" value="ECO:0007669"/>
    <property type="project" value="UniProtKB-UniRule"/>
</dbReference>
<dbReference type="InterPro" id="IPR031656">
    <property type="entry name" value="DAO_C"/>
</dbReference>
<evidence type="ECO:0000256" key="8">
    <source>
        <dbReference type="SAM" id="MobiDB-lite"/>
    </source>
</evidence>
<dbReference type="PROSITE" id="PS00977">
    <property type="entry name" value="FAD_G3PDH_1"/>
    <property type="match status" value="1"/>
</dbReference>
<gene>
    <name evidence="11" type="ORF">FHQ09_05135</name>
</gene>
<comment type="cofactor">
    <cofactor evidence="1 7">
        <name>FAD</name>
        <dbReference type="ChEBI" id="CHEBI:57692"/>
    </cofactor>
</comment>
<organism evidence="11 12">
    <name type="scientific">Brevibacterium sediminis</name>
    <dbReference type="NCBI Taxonomy" id="1857024"/>
    <lineage>
        <taxon>Bacteria</taxon>
        <taxon>Bacillati</taxon>
        <taxon>Actinomycetota</taxon>
        <taxon>Actinomycetes</taxon>
        <taxon>Micrococcales</taxon>
        <taxon>Brevibacteriaceae</taxon>
        <taxon>Brevibacterium</taxon>
    </lineage>
</organism>
<accession>A0A5C4X4Q3</accession>
<dbReference type="PRINTS" id="PR01001">
    <property type="entry name" value="FADG3PDH"/>
</dbReference>
<evidence type="ECO:0000256" key="1">
    <source>
        <dbReference type="ARBA" id="ARBA00001974"/>
    </source>
</evidence>
<comment type="catalytic activity">
    <reaction evidence="7">
        <text>a quinone + sn-glycerol 3-phosphate = dihydroxyacetone phosphate + a quinol</text>
        <dbReference type="Rhea" id="RHEA:18977"/>
        <dbReference type="ChEBI" id="CHEBI:24646"/>
        <dbReference type="ChEBI" id="CHEBI:57597"/>
        <dbReference type="ChEBI" id="CHEBI:57642"/>
        <dbReference type="ChEBI" id="CHEBI:132124"/>
        <dbReference type="EC" id="1.1.5.3"/>
    </reaction>
</comment>
<dbReference type="PANTHER" id="PTHR11985:SF35">
    <property type="entry name" value="ANAEROBIC GLYCEROL-3-PHOSPHATE DEHYDROGENASE SUBUNIT A"/>
    <property type="match status" value="1"/>
</dbReference>
<dbReference type="Pfam" id="PF01266">
    <property type="entry name" value="DAO"/>
    <property type="match status" value="1"/>
</dbReference>
<evidence type="ECO:0000313" key="11">
    <source>
        <dbReference type="EMBL" id="TNM56954.1"/>
    </source>
</evidence>
<dbReference type="Pfam" id="PF16901">
    <property type="entry name" value="DAO_C"/>
    <property type="match status" value="1"/>
</dbReference>
<dbReference type="Gene3D" id="3.30.9.10">
    <property type="entry name" value="D-Amino Acid Oxidase, subunit A, domain 2"/>
    <property type="match status" value="1"/>
</dbReference>
<evidence type="ECO:0000259" key="10">
    <source>
        <dbReference type="Pfam" id="PF16901"/>
    </source>
</evidence>
<evidence type="ECO:0000256" key="7">
    <source>
        <dbReference type="RuleBase" id="RU361217"/>
    </source>
</evidence>
<dbReference type="GO" id="GO:0046168">
    <property type="term" value="P:glycerol-3-phosphate catabolic process"/>
    <property type="evidence" value="ECO:0007669"/>
    <property type="project" value="TreeGrafter"/>
</dbReference>
<feature type="domain" description="FAD dependent oxidoreductase" evidence="9">
    <location>
        <begin position="45"/>
        <end position="405"/>
    </location>
</feature>
<keyword evidence="5" id="KW-0274">FAD</keyword>
<proteinExistence type="inferred from homology"/>
<dbReference type="Gene3D" id="1.10.8.870">
    <property type="entry name" value="Alpha-glycerophosphate oxidase, cap domain"/>
    <property type="match status" value="1"/>
</dbReference>
<feature type="compositionally biased region" description="Polar residues" evidence="8">
    <location>
        <begin position="16"/>
        <end position="28"/>
    </location>
</feature>
<dbReference type="InterPro" id="IPR038299">
    <property type="entry name" value="DAO_C_sf"/>
</dbReference>
<evidence type="ECO:0000256" key="3">
    <source>
        <dbReference type="ARBA" id="ARBA00022630"/>
    </source>
</evidence>
<comment type="similarity">
    <text evidence="2 7">Belongs to the FAD-dependent glycerol-3-phosphate dehydrogenase family.</text>
</comment>
<evidence type="ECO:0000256" key="2">
    <source>
        <dbReference type="ARBA" id="ARBA00007330"/>
    </source>
</evidence>
<dbReference type="InterPro" id="IPR000447">
    <property type="entry name" value="G3P_DH_FAD-dep"/>
</dbReference>
<dbReference type="InterPro" id="IPR036188">
    <property type="entry name" value="FAD/NAD-bd_sf"/>
</dbReference>
<dbReference type="GO" id="GO:0006071">
    <property type="term" value="P:glycerol metabolic process"/>
    <property type="evidence" value="ECO:0007669"/>
    <property type="project" value="UniProtKB-KW"/>
</dbReference>
<keyword evidence="3 7" id="KW-0285">Flavoprotein</keyword>
<name>A0A5C4X4Q3_9MICO</name>
<comment type="caution">
    <text evidence="11">The sequence shown here is derived from an EMBL/GenBank/DDBJ whole genome shotgun (WGS) entry which is preliminary data.</text>
</comment>
<reference evidence="11 12" key="1">
    <citation type="submission" date="2019-06" db="EMBL/GenBank/DDBJ databases">
        <authorList>
            <person name="Mardanova A.M."/>
            <person name="Pudova D.S."/>
            <person name="Shagimardanova E.I."/>
            <person name="Gogoleva N.E."/>
            <person name="Lutfullin M.T."/>
            <person name="Hadieva G.F."/>
            <person name="Sharipova M.R."/>
        </authorList>
    </citation>
    <scope>NUCLEOTIDE SEQUENCE [LARGE SCALE GENOMIC DNA]</scope>
    <source>
        <strain evidence="11 12">MG-1</strain>
    </source>
</reference>
<sequence length="534" mass="56155">MTSTNADDGPTASAGLGSQATANTSSLSAAQRERDLAAASANISDVVVIGGGFTGAGVALDAASRGLSVTLVERGDLASGTSSWSSKLAHGGLRYLAKADVGIAWESAVERGRLMNTIAPHLIRPLPMIFPLHPGVGRVEAAMTNTGFHAGDLLRMLARTPKELLPHPRRVSAAEVRQLAPTTATDGLRGGLLSWDGQLIDDARLVVVLARTAAEHGAGVITYAEATDIEPTRVHIRDRLTGDEHTLRTRQIVNAAGVWSDTLSDEVELAPSKGSHILVPAARLGDPQAAITAPVPGHFGRYVFAVPWPNGLVMIGLTDDPHHGPIPDRALPDGDEEAFLLDTINAVLEDKLTTDDIVGGYAGFRPLIKTSDTSSSADLSRKHALLRDSRTGALTIVGGKLTAYRRMAEDAVDDVVKVGGLRAGACRTTELGLVGKGTPAPGLPDRLVAIYGTDAAKVAAYGDADPSLNEPVREGIPLTGAEVRFAVEHELALTVEDVIDRRTRWGLVDADRADLYDAVARLAPELTTESRHEG</sequence>
<evidence type="ECO:0000313" key="12">
    <source>
        <dbReference type="Proteomes" id="UP000314223"/>
    </source>
</evidence>
<dbReference type="RefSeq" id="WP_139467744.1">
    <property type="nucleotide sequence ID" value="NZ_VDMQ01000002.1"/>
</dbReference>
<dbReference type="GO" id="GO:0004368">
    <property type="term" value="F:glycerol-3-phosphate dehydrogenase (quinone) activity"/>
    <property type="evidence" value="ECO:0007669"/>
    <property type="project" value="UniProtKB-EC"/>
</dbReference>
<evidence type="ECO:0000256" key="5">
    <source>
        <dbReference type="ARBA" id="ARBA00022827"/>
    </source>
</evidence>
<dbReference type="InterPro" id="IPR006076">
    <property type="entry name" value="FAD-dep_OxRdtase"/>
</dbReference>
<evidence type="ECO:0000256" key="6">
    <source>
        <dbReference type="ARBA" id="ARBA00023002"/>
    </source>
</evidence>
<dbReference type="EMBL" id="VDMQ01000002">
    <property type="protein sequence ID" value="TNM56954.1"/>
    <property type="molecule type" value="Genomic_DNA"/>
</dbReference>
<dbReference type="Proteomes" id="UP000314223">
    <property type="component" value="Unassembled WGS sequence"/>
</dbReference>
<keyword evidence="4" id="KW-0319">Glycerol metabolism</keyword>
<feature type="region of interest" description="Disordered" evidence="8">
    <location>
        <begin position="1"/>
        <end position="28"/>
    </location>
</feature>
<dbReference type="PANTHER" id="PTHR11985">
    <property type="entry name" value="GLYCEROL-3-PHOSPHATE DEHYDROGENASE"/>
    <property type="match status" value="1"/>
</dbReference>
<keyword evidence="6 7" id="KW-0560">Oxidoreductase</keyword>
<protein>
    <recommendedName>
        <fullName evidence="7">Glycerol-3-phosphate dehydrogenase</fullName>
        <ecNumber evidence="7">1.1.5.3</ecNumber>
    </recommendedName>
</protein>